<accession>A0ACC3SN60</accession>
<protein>
    <submittedName>
        <fullName evidence="1">Uncharacterized protein</fullName>
    </submittedName>
</protein>
<comment type="caution">
    <text evidence="1">The sequence shown here is derived from an EMBL/GenBank/DDBJ whole genome shotgun (WGS) entry which is preliminary data.</text>
</comment>
<reference evidence="1" key="1">
    <citation type="submission" date="2024-02" db="EMBL/GenBank/DDBJ databases">
        <title>Metagenome Assembled Genome of Zalaria obscura JY119.</title>
        <authorList>
            <person name="Vighnesh L."/>
            <person name="Jagadeeshwari U."/>
            <person name="Venkata Ramana C."/>
            <person name="Sasikala C."/>
        </authorList>
    </citation>
    <scope>NUCLEOTIDE SEQUENCE</scope>
    <source>
        <strain evidence="1">JY119</strain>
    </source>
</reference>
<name>A0ACC3SN60_9PEZI</name>
<evidence type="ECO:0000313" key="1">
    <source>
        <dbReference type="EMBL" id="KAK8219166.1"/>
    </source>
</evidence>
<dbReference type="EMBL" id="JAMKPW020000004">
    <property type="protein sequence ID" value="KAK8219166.1"/>
    <property type="molecule type" value="Genomic_DNA"/>
</dbReference>
<keyword evidence="2" id="KW-1185">Reference proteome</keyword>
<gene>
    <name evidence="1" type="ORF">M8818_000897</name>
</gene>
<dbReference type="Proteomes" id="UP001320706">
    <property type="component" value="Unassembled WGS sequence"/>
</dbReference>
<organism evidence="1 2">
    <name type="scientific">Zalaria obscura</name>
    <dbReference type="NCBI Taxonomy" id="2024903"/>
    <lineage>
        <taxon>Eukaryota</taxon>
        <taxon>Fungi</taxon>
        <taxon>Dikarya</taxon>
        <taxon>Ascomycota</taxon>
        <taxon>Pezizomycotina</taxon>
        <taxon>Dothideomycetes</taxon>
        <taxon>Dothideomycetidae</taxon>
        <taxon>Dothideales</taxon>
        <taxon>Zalariaceae</taxon>
        <taxon>Zalaria</taxon>
    </lineage>
</organism>
<proteinExistence type="predicted"/>
<sequence>MCQALVLLRLTTIPRTFVPNTLHCTATSFPILHWEVPGAFSVSSKLEEFCCPLNPLLVKESHTRGTQHTAKGRSRHREDTTRYGGNERLRTGSSSPDTHHRRISRLFSQEGQAYTWGYRRSCGHRRYTHGPSGTIIFLPARNIFRAGHYCNKSAPHRKGNSHAIINRRQLQPPSVEGHPSRPSTPRHHSQLRRHNRRHPVLRTRHPINLLPIPNHRTLASRPARHERRRHPRRPVLGLRGLQRNRAGLQFRSRHSRYRELPGGLHGLSGRGGRAVAVLLRRELEAKTSGSGSPAHEQSGRIRHRRRPRRRLRHPAHAILLSSQQR</sequence>
<evidence type="ECO:0000313" key="2">
    <source>
        <dbReference type="Proteomes" id="UP001320706"/>
    </source>
</evidence>